<reference evidence="3" key="1">
    <citation type="submission" date="2020-05" db="EMBL/GenBank/DDBJ databases">
        <authorList>
            <person name="Chiriac C."/>
            <person name="Salcher M."/>
            <person name="Ghai R."/>
            <person name="Kavagutti S V."/>
        </authorList>
    </citation>
    <scope>NUCLEOTIDE SEQUENCE</scope>
</reference>
<protein>
    <submittedName>
        <fullName evidence="3">Uncharacterized protein</fullName>
    </submittedName>
</protein>
<dbReference type="EMBL" id="LR796954">
    <property type="protein sequence ID" value="CAB4177793.1"/>
    <property type="molecule type" value="Genomic_DNA"/>
</dbReference>
<evidence type="ECO:0000313" key="1">
    <source>
        <dbReference type="EMBL" id="CAB4146414.1"/>
    </source>
</evidence>
<dbReference type="EMBL" id="LR796467">
    <property type="protein sequence ID" value="CAB4146414.1"/>
    <property type="molecule type" value="Genomic_DNA"/>
</dbReference>
<accession>A0A6J5QSI3</accession>
<evidence type="ECO:0000313" key="3">
    <source>
        <dbReference type="EMBL" id="CAB4187493.1"/>
    </source>
</evidence>
<proteinExistence type="predicted"/>
<evidence type="ECO:0000313" key="2">
    <source>
        <dbReference type="EMBL" id="CAB4177793.1"/>
    </source>
</evidence>
<gene>
    <name evidence="2" type="ORF">UFOVP1008_52</name>
    <name evidence="3" type="ORF">UFOVP1160_47</name>
    <name evidence="4" type="ORF">UFOVP1352_3</name>
    <name evidence="1" type="ORF">UFOVP498_7</name>
</gene>
<dbReference type="EMBL" id="LR797110">
    <property type="protein sequence ID" value="CAB4187493.1"/>
    <property type="molecule type" value="Genomic_DNA"/>
</dbReference>
<dbReference type="EMBL" id="LR797301">
    <property type="protein sequence ID" value="CAB4199613.1"/>
    <property type="molecule type" value="Genomic_DNA"/>
</dbReference>
<sequence length="210" mass="21670">MSQDITPEAFSQIEDQPHADGHRGVMILGVRNHLTGSSTDGDYSAISVSSTGEMQTLARRDLVRLQTAISFTGNPPTAYVVGDTFGALVTLTGAARISGGTGTITGVAIQSGSDVIGAFDVVFFESSVTLAADSAAFSISDADGLKVIGIVPLVGSYDLGSNRLAQAFSLAMPYVCTGSTSLFAGIIARSAFTLVASDFTSNLSVFVERN</sequence>
<organism evidence="3">
    <name type="scientific">uncultured Caudovirales phage</name>
    <dbReference type="NCBI Taxonomy" id="2100421"/>
    <lineage>
        <taxon>Viruses</taxon>
        <taxon>Duplodnaviria</taxon>
        <taxon>Heunggongvirae</taxon>
        <taxon>Uroviricota</taxon>
        <taxon>Caudoviricetes</taxon>
        <taxon>Peduoviridae</taxon>
        <taxon>Maltschvirus</taxon>
        <taxon>Maltschvirus maltsch</taxon>
    </lineage>
</organism>
<name>A0A6J5QSI3_9CAUD</name>
<evidence type="ECO:0000313" key="4">
    <source>
        <dbReference type="EMBL" id="CAB4199613.1"/>
    </source>
</evidence>